<protein>
    <submittedName>
        <fullName evidence="1">Uncharacterized protein</fullName>
    </submittedName>
</protein>
<comment type="caution">
    <text evidence="1">The sequence shown here is derived from an EMBL/GenBank/DDBJ whole genome shotgun (WGS) entry which is preliminary data.</text>
</comment>
<keyword evidence="2" id="KW-1185">Reference proteome</keyword>
<dbReference type="AlphaFoldDB" id="A0AA38U3J1"/>
<name>A0AA38U3J1_9ASTR</name>
<sequence length="194" mass="21451">MATQTIQLTVATHCSIKLTSVNFPVWCKQEESTLIGLELNVFIDGSREPPKKLINDKDGKKENPEYLLWYRQDLSSAQSLEVAFNSTPHLVCKDCPRSLGAVELKLHQCLKILSHLSESGLHVGCTVLVASEVQEGGRHLLLKPIKAASDATFKDICCSKGDAICCSNRLKQPQMLRLRTFAAQRGTPFVAQTD</sequence>
<accession>A0AA38U3J1</accession>
<gene>
    <name evidence="1" type="ORF">OSB04_001407</name>
</gene>
<dbReference type="EMBL" id="JARYMX010000001">
    <property type="protein sequence ID" value="KAJ9565441.1"/>
    <property type="molecule type" value="Genomic_DNA"/>
</dbReference>
<evidence type="ECO:0000313" key="1">
    <source>
        <dbReference type="EMBL" id="KAJ9565441.1"/>
    </source>
</evidence>
<dbReference type="Proteomes" id="UP001172457">
    <property type="component" value="Chromosome 1"/>
</dbReference>
<organism evidence="1 2">
    <name type="scientific">Centaurea solstitialis</name>
    <name type="common">yellow star-thistle</name>
    <dbReference type="NCBI Taxonomy" id="347529"/>
    <lineage>
        <taxon>Eukaryota</taxon>
        <taxon>Viridiplantae</taxon>
        <taxon>Streptophyta</taxon>
        <taxon>Embryophyta</taxon>
        <taxon>Tracheophyta</taxon>
        <taxon>Spermatophyta</taxon>
        <taxon>Magnoliopsida</taxon>
        <taxon>eudicotyledons</taxon>
        <taxon>Gunneridae</taxon>
        <taxon>Pentapetalae</taxon>
        <taxon>asterids</taxon>
        <taxon>campanulids</taxon>
        <taxon>Asterales</taxon>
        <taxon>Asteraceae</taxon>
        <taxon>Carduoideae</taxon>
        <taxon>Cardueae</taxon>
        <taxon>Centaureinae</taxon>
        <taxon>Centaurea</taxon>
    </lineage>
</organism>
<evidence type="ECO:0000313" key="2">
    <source>
        <dbReference type="Proteomes" id="UP001172457"/>
    </source>
</evidence>
<proteinExistence type="predicted"/>
<reference evidence="1" key="1">
    <citation type="submission" date="2023-03" db="EMBL/GenBank/DDBJ databases">
        <title>Chromosome-scale reference genome and RAD-based genetic map of yellow starthistle (Centaurea solstitialis) reveal putative structural variation and QTLs associated with invader traits.</title>
        <authorList>
            <person name="Reatini B."/>
            <person name="Cang F.A."/>
            <person name="Jiang Q."/>
            <person name="Mckibben M.T.W."/>
            <person name="Barker M.S."/>
            <person name="Rieseberg L.H."/>
            <person name="Dlugosch K.M."/>
        </authorList>
    </citation>
    <scope>NUCLEOTIDE SEQUENCE</scope>
    <source>
        <strain evidence="1">CAN-66</strain>
        <tissue evidence="1">Leaf</tissue>
    </source>
</reference>